<organism evidence="1 2">
    <name type="scientific">Dermacoccus barathri</name>
    <dbReference type="NCBI Taxonomy" id="322601"/>
    <lineage>
        <taxon>Bacteria</taxon>
        <taxon>Bacillati</taxon>
        <taxon>Actinomycetota</taxon>
        <taxon>Actinomycetes</taxon>
        <taxon>Micrococcales</taxon>
        <taxon>Dermacoccaceae</taxon>
        <taxon>Dermacoccus</taxon>
    </lineage>
</organism>
<evidence type="ECO:0000313" key="2">
    <source>
        <dbReference type="Proteomes" id="UP001501288"/>
    </source>
</evidence>
<proteinExistence type="predicted"/>
<sequence length="331" mass="35891">MNLLAPSVSILWDFVALRDVDENNMLRRMAQLNPPALHRLGVPQEHLGNFKRIMRRASKQRPGGSLRDAFEADWLPVLDDIRGNAHRALPPEDAEALHAAKQAGALNIIGDKFTLEGDTDEQIEWFIERLTAGLSDPASALLLDAVTASRLREDGALKFAEAAIAVSAKKATLGTQLIEHLPAFPDAPMTSVLEARSDLTDERTKYRNVVAAFSQHLASAPLDESLPHEIDTMWHDEVRPALNDLKKSLSATRVAYDTGKTLATTHLNPASISVTLSAVGNFVGKLPDTAALGAAAGGVAATAVVEALRARSEYKSHELVYLAHLDKRLGR</sequence>
<evidence type="ECO:0000313" key="1">
    <source>
        <dbReference type="EMBL" id="GAA1536155.1"/>
    </source>
</evidence>
<gene>
    <name evidence="1" type="ORF">GCM10009762_07640</name>
</gene>
<reference evidence="1 2" key="1">
    <citation type="journal article" date="2019" name="Int. J. Syst. Evol. Microbiol.">
        <title>The Global Catalogue of Microorganisms (GCM) 10K type strain sequencing project: providing services to taxonomists for standard genome sequencing and annotation.</title>
        <authorList>
            <consortium name="The Broad Institute Genomics Platform"/>
            <consortium name="The Broad Institute Genome Sequencing Center for Infectious Disease"/>
            <person name="Wu L."/>
            <person name="Ma J."/>
        </authorList>
    </citation>
    <scope>NUCLEOTIDE SEQUENCE [LARGE SCALE GENOMIC DNA]</scope>
    <source>
        <strain evidence="1 2">JCM 14588</strain>
    </source>
</reference>
<protein>
    <submittedName>
        <fullName evidence="1">Uncharacterized protein</fullName>
    </submittedName>
</protein>
<comment type="caution">
    <text evidence="1">The sequence shown here is derived from an EMBL/GenBank/DDBJ whole genome shotgun (WGS) entry which is preliminary data.</text>
</comment>
<dbReference type="RefSeq" id="WP_346029736.1">
    <property type="nucleotide sequence ID" value="NZ_BAAANV010000020.1"/>
</dbReference>
<name>A0ABN2BAN6_9MICO</name>
<dbReference type="Proteomes" id="UP001501288">
    <property type="component" value="Unassembled WGS sequence"/>
</dbReference>
<keyword evidence="2" id="KW-1185">Reference proteome</keyword>
<dbReference type="EMBL" id="BAAANV010000020">
    <property type="protein sequence ID" value="GAA1536155.1"/>
    <property type="molecule type" value="Genomic_DNA"/>
</dbReference>
<accession>A0ABN2BAN6</accession>